<proteinExistence type="predicted"/>
<dbReference type="EMBL" id="BPLR01009411">
    <property type="protein sequence ID" value="GIY31668.1"/>
    <property type="molecule type" value="Genomic_DNA"/>
</dbReference>
<reference evidence="1 2" key="1">
    <citation type="submission" date="2021-06" db="EMBL/GenBank/DDBJ databases">
        <title>Caerostris extrusa draft genome.</title>
        <authorList>
            <person name="Kono N."/>
            <person name="Arakawa K."/>
        </authorList>
    </citation>
    <scope>NUCLEOTIDE SEQUENCE [LARGE SCALE GENOMIC DNA]</scope>
</reference>
<evidence type="ECO:0000313" key="1">
    <source>
        <dbReference type="EMBL" id="GIY31668.1"/>
    </source>
</evidence>
<organism evidence="1 2">
    <name type="scientific">Caerostris extrusa</name>
    <name type="common">Bark spider</name>
    <name type="synonym">Caerostris bankana</name>
    <dbReference type="NCBI Taxonomy" id="172846"/>
    <lineage>
        <taxon>Eukaryota</taxon>
        <taxon>Metazoa</taxon>
        <taxon>Ecdysozoa</taxon>
        <taxon>Arthropoda</taxon>
        <taxon>Chelicerata</taxon>
        <taxon>Arachnida</taxon>
        <taxon>Araneae</taxon>
        <taxon>Araneomorphae</taxon>
        <taxon>Entelegynae</taxon>
        <taxon>Araneoidea</taxon>
        <taxon>Araneidae</taxon>
        <taxon>Caerostris</taxon>
    </lineage>
</organism>
<evidence type="ECO:0000313" key="2">
    <source>
        <dbReference type="Proteomes" id="UP001054945"/>
    </source>
</evidence>
<protein>
    <submittedName>
        <fullName evidence="1">Uncharacterized protein</fullName>
    </submittedName>
</protein>
<dbReference type="Proteomes" id="UP001054945">
    <property type="component" value="Unassembled WGS sequence"/>
</dbReference>
<name>A0AAV4SIL3_CAEEX</name>
<accession>A0AAV4SIL3</accession>
<sequence>MCLKADLFKFAASGPDCNCSAMAHSRARDPMNSPRDQQCDPSCCWEVSVLHCGIDERLTAQIYQTQRLSELLQHELLRSGLRMIKMNDSVGNMVMNFHPIKRSSACLRMNNN</sequence>
<keyword evidence="2" id="KW-1185">Reference proteome</keyword>
<gene>
    <name evidence="1" type="ORF">CEXT_86041</name>
</gene>
<comment type="caution">
    <text evidence="1">The sequence shown here is derived from an EMBL/GenBank/DDBJ whole genome shotgun (WGS) entry which is preliminary data.</text>
</comment>
<dbReference type="AlphaFoldDB" id="A0AAV4SIL3"/>